<comment type="caution">
    <text evidence="1">The sequence shown here is derived from an EMBL/GenBank/DDBJ whole genome shotgun (WGS) entry which is preliminary data.</text>
</comment>
<dbReference type="EMBL" id="JAPFFF010000041">
    <property type="protein sequence ID" value="KAK8841625.1"/>
    <property type="molecule type" value="Genomic_DNA"/>
</dbReference>
<dbReference type="InterPro" id="IPR032675">
    <property type="entry name" value="LRR_dom_sf"/>
</dbReference>
<gene>
    <name evidence="1" type="ORF">M9Y10_027250</name>
</gene>
<evidence type="ECO:0000313" key="2">
    <source>
        <dbReference type="Proteomes" id="UP001470230"/>
    </source>
</evidence>
<name>A0ABR2H8A8_9EUKA</name>
<protein>
    <recommendedName>
        <fullName evidence="3">PPPDE domain-containing protein</fullName>
    </recommendedName>
</protein>
<accession>A0ABR2H8A8</accession>
<evidence type="ECO:0000313" key="1">
    <source>
        <dbReference type="EMBL" id="KAK8841625.1"/>
    </source>
</evidence>
<dbReference type="SUPFAM" id="SSF52058">
    <property type="entry name" value="L domain-like"/>
    <property type="match status" value="1"/>
</dbReference>
<reference evidence="1 2" key="1">
    <citation type="submission" date="2024-04" db="EMBL/GenBank/DDBJ databases">
        <title>Tritrichomonas musculus Genome.</title>
        <authorList>
            <person name="Alves-Ferreira E."/>
            <person name="Grigg M."/>
            <person name="Lorenzi H."/>
            <person name="Galac M."/>
        </authorList>
    </citation>
    <scope>NUCLEOTIDE SEQUENCE [LARGE SCALE GENOMIC DNA]</scope>
    <source>
        <strain evidence="1 2">EAF2021</strain>
    </source>
</reference>
<keyword evidence="2" id="KW-1185">Reference proteome</keyword>
<dbReference type="Gene3D" id="3.80.10.10">
    <property type="entry name" value="Ribonuclease Inhibitor"/>
    <property type="match status" value="1"/>
</dbReference>
<dbReference type="Proteomes" id="UP001470230">
    <property type="component" value="Unassembled WGS sequence"/>
</dbReference>
<organism evidence="1 2">
    <name type="scientific">Tritrichomonas musculus</name>
    <dbReference type="NCBI Taxonomy" id="1915356"/>
    <lineage>
        <taxon>Eukaryota</taxon>
        <taxon>Metamonada</taxon>
        <taxon>Parabasalia</taxon>
        <taxon>Tritrichomonadida</taxon>
        <taxon>Tritrichomonadidae</taxon>
        <taxon>Tritrichomonas</taxon>
    </lineage>
</organism>
<sequence>MRNSKDMKFNAGTIEFSPGTFDSFKNLEMVTIKATTKATFYKASISNLPSLSFLTIDGNADTTLVQFFDNAATSNAKLSSLTMIANKLTLGYEAFRDCSSLRGVLLNVKDLNFESSAFCNCGLKEENIQITDYPSASRSKHKCYLGCCDKNDDGGGSSSSNKDSDSGESARILGNIAIETAYLGTSSNIVFNLRFLSTFMQKLRKTFGRVVPAPEIVHSAIWVGSKDANDDSVGAVFVYGRYFNNNKANAAFLWGDGAKGYSMSLADFKKKFSVTKTMKLNIRKDYKLLDFIDEIKKSGNWNVKDYNWPTNNCQHFTVKLIEILQASRNEPSNDDWANLPKVVLNALKSNEEKN</sequence>
<evidence type="ECO:0008006" key="3">
    <source>
        <dbReference type="Google" id="ProtNLM"/>
    </source>
</evidence>
<proteinExistence type="predicted"/>